<keyword evidence="3" id="KW-1185">Reference proteome</keyword>
<feature type="compositionally biased region" description="Basic and acidic residues" evidence="1">
    <location>
        <begin position="188"/>
        <end position="210"/>
    </location>
</feature>
<evidence type="ECO:0008006" key="4">
    <source>
        <dbReference type="Google" id="ProtNLM"/>
    </source>
</evidence>
<evidence type="ECO:0000313" key="3">
    <source>
        <dbReference type="Proteomes" id="UP001595997"/>
    </source>
</evidence>
<feature type="compositionally biased region" description="Low complexity" evidence="1">
    <location>
        <begin position="230"/>
        <end position="241"/>
    </location>
</feature>
<name>A0ABV9A9R4_9ACTN</name>
<dbReference type="Proteomes" id="UP001595997">
    <property type="component" value="Unassembled WGS sequence"/>
</dbReference>
<evidence type="ECO:0000313" key="2">
    <source>
        <dbReference type="EMBL" id="MFC4495646.1"/>
    </source>
</evidence>
<reference evidence="3" key="1">
    <citation type="journal article" date="2019" name="Int. J. Syst. Evol. Microbiol.">
        <title>The Global Catalogue of Microorganisms (GCM) 10K type strain sequencing project: providing services to taxonomists for standard genome sequencing and annotation.</title>
        <authorList>
            <consortium name="The Broad Institute Genomics Platform"/>
            <consortium name="The Broad Institute Genome Sequencing Center for Infectious Disease"/>
            <person name="Wu L."/>
            <person name="Ma J."/>
        </authorList>
    </citation>
    <scope>NUCLEOTIDE SEQUENCE [LARGE SCALE GENOMIC DNA]</scope>
    <source>
        <strain evidence="3">CGMCC 4.7357</strain>
    </source>
</reference>
<dbReference type="Gene3D" id="2.160.20.20">
    <property type="match status" value="1"/>
</dbReference>
<comment type="caution">
    <text evidence="2">The sequence shown here is derived from an EMBL/GenBank/DDBJ whole genome shotgun (WGS) entry which is preliminary data.</text>
</comment>
<dbReference type="InterPro" id="IPR012332">
    <property type="entry name" value="Autotransporter_pectin_lyase_C"/>
</dbReference>
<evidence type="ECO:0000256" key="1">
    <source>
        <dbReference type="SAM" id="MobiDB-lite"/>
    </source>
</evidence>
<dbReference type="EMBL" id="JBHSFH010000007">
    <property type="protein sequence ID" value="MFC4495646.1"/>
    <property type="molecule type" value="Genomic_DNA"/>
</dbReference>
<feature type="region of interest" description="Disordered" evidence="1">
    <location>
        <begin position="188"/>
        <end position="279"/>
    </location>
</feature>
<dbReference type="RefSeq" id="WP_386448794.1">
    <property type="nucleotide sequence ID" value="NZ_JBHSFH010000007.1"/>
</dbReference>
<sequence length="279" mass="29513">MRCNDITAPKNAITQANTGGGRITLASHCTYTLTAPDNADDGLPEITGNVTISGRDTTIRRAPDATQDFRVFHVVTGGKLTLNSLRVSGGSLAGNGGGIANENGRLNLNRTTIRGNHADMGGGLFNTGGKLNLEHSTIERNTTDAWGAGIYNVSGGTLAMKGGSLLRNRAGNNGGGLENIAARRVSELRVGQGEHRTPGRRHPPDPERDPAPQVECGSANAAQRRQGAGPTRWSRSSVPRPRSTRRRPRVFRGNRGPTAGQREAEKLCARDAITLGATR</sequence>
<dbReference type="SUPFAM" id="SSF51126">
    <property type="entry name" value="Pectin lyase-like"/>
    <property type="match status" value="1"/>
</dbReference>
<gene>
    <name evidence="2" type="ORF">ACFPA8_16070</name>
</gene>
<feature type="compositionally biased region" description="Basic residues" evidence="1">
    <location>
        <begin position="242"/>
        <end position="252"/>
    </location>
</feature>
<accession>A0ABV9A9R4</accession>
<dbReference type="InterPro" id="IPR011050">
    <property type="entry name" value="Pectin_lyase_fold/virulence"/>
</dbReference>
<protein>
    <recommendedName>
        <fullName evidence="4">Polymorphic outer membrane protein</fullName>
    </recommendedName>
</protein>
<organism evidence="2 3">
    <name type="scientific">Streptomyces ovatisporus</name>
    <dbReference type="NCBI Taxonomy" id="1128682"/>
    <lineage>
        <taxon>Bacteria</taxon>
        <taxon>Bacillati</taxon>
        <taxon>Actinomycetota</taxon>
        <taxon>Actinomycetes</taxon>
        <taxon>Kitasatosporales</taxon>
        <taxon>Streptomycetaceae</taxon>
        <taxon>Streptomyces</taxon>
    </lineage>
</organism>
<proteinExistence type="predicted"/>